<organism evidence="1 2">
    <name type="scientific">Paenibacillus prosopidis</name>
    <dbReference type="NCBI Taxonomy" id="630520"/>
    <lineage>
        <taxon>Bacteria</taxon>
        <taxon>Bacillati</taxon>
        <taxon>Bacillota</taxon>
        <taxon>Bacilli</taxon>
        <taxon>Bacillales</taxon>
        <taxon>Paenibacillaceae</taxon>
        <taxon>Paenibacillus</taxon>
    </lineage>
</organism>
<dbReference type="AlphaFoldDB" id="A0A368VMB2"/>
<dbReference type="OrthoDB" id="2627068at2"/>
<protein>
    <submittedName>
        <fullName evidence="1">Uncharacterized protein</fullName>
    </submittedName>
</protein>
<dbReference type="RefSeq" id="WP_114383419.1">
    <property type="nucleotide sequence ID" value="NZ_QPJD01000019.1"/>
</dbReference>
<keyword evidence="2" id="KW-1185">Reference proteome</keyword>
<name>A0A368VMB2_9BACL</name>
<comment type="caution">
    <text evidence="1">The sequence shown here is derived from an EMBL/GenBank/DDBJ whole genome shotgun (WGS) entry which is preliminary data.</text>
</comment>
<reference evidence="1 2" key="1">
    <citation type="submission" date="2018-07" db="EMBL/GenBank/DDBJ databases">
        <title>Genomic Encyclopedia of Type Strains, Phase III (KMG-III): the genomes of soil and plant-associated and newly described type strains.</title>
        <authorList>
            <person name="Whitman W."/>
        </authorList>
    </citation>
    <scope>NUCLEOTIDE SEQUENCE [LARGE SCALE GENOMIC DNA]</scope>
    <source>
        <strain evidence="1 2">CECT 7506</strain>
    </source>
</reference>
<dbReference type="EMBL" id="QPJD01000019">
    <property type="protein sequence ID" value="RCW42155.1"/>
    <property type="molecule type" value="Genomic_DNA"/>
</dbReference>
<gene>
    <name evidence="1" type="ORF">DFP97_119136</name>
</gene>
<accession>A0A368VMB2</accession>
<sequence length="69" mass="7752">MSTSAKIPHGDDKVTVELTVKELMALTGVRFHNNHGVEISARKKLNEVLVGTYERELEDKSPISYELLL</sequence>
<evidence type="ECO:0000313" key="2">
    <source>
        <dbReference type="Proteomes" id="UP000252415"/>
    </source>
</evidence>
<proteinExistence type="predicted"/>
<dbReference type="Proteomes" id="UP000252415">
    <property type="component" value="Unassembled WGS sequence"/>
</dbReference>
<evidence type="ECO:0000313" key="1">
    <source>
        <dbReference type="EMBL" id="RCW42155.1"/>
    </source>
</evidence>